<feature type="region of interest" description="Disordered" evidence="1">
    <location>
        <begin position="24"/>
        <end position="65"/>
    </location>
</feature>
<evidence type="ECO:0000259" key="2">
    <source>
        <dbReference type="Pfam" id="PF13843"/>
    </source>
</evidence>
<evidence type="ECO:0000256" key="1">
    <source>
        <dbReference type="SAM" id="MobiDB-lite"/>
    </source>
</evidence>
<dbReference type="InParanoid" id="A0A7N8X7H3"/>
<feature type="domain" description="PiggyBac transposable element-derived protein" evidence="2">
    <location>
        <begin position="114"/>
        <end position="470"/>
    </location>
</feature>
<dbReference type="Ensembl" id="ENSMAMT00000049405.1">
    <property type="protein sequence ID" value="ENSMAMP00000045173.1"/>
    <property type="gene ID" value="ENSMAMG00000024804.1"/>
</dbReference>
<proteinExistence type="predicted"/>
<evidence type="ECO:0000313" key="3">
    <source>
        <dbReference type="Ensembl" id="ENSMAMP00000045173.1"/>
    </source>
</evidence>
<dbReference type="Pfam" id="PF13843">
    <property type="entry name" value="DDE_Tnp_1_7"/>
    <property type="match status" value="1"/>
</dbReference>
<keyword evidence="4" id="KW-1185">Reference proteome</keyword>
<dbReference type="AlphaFoldDB" id="A0A7N8X7H3"/>
<evidence type="ECO:0000313" key="4">
    <source>
        <dbReference type="Proteomes" id="UP000261640"/>
    </source>
</evidence>
<sequence>MQGTSGDRGLTEAERILLRIVDGGSDLELSEDDEEDRNEIEDEDESSEEEDDEKDENHEENEAQCSPFWVRSNMYGVAIKHHVLSCKSVFIPTVEQRTMQDDSAQTRKDWMFWKYFEQYIDNKVFEEISELTNQREVLVTGASLSTTPEEIKTFFDVSMYMSCLGYPRLRMYWSAKTRVPIIAESMSRDCFFKLRSSLKVTNDLDVPEEDVKNDILWKIRPLLKRVQQECLNLPRPRNVSIDEQMIPFTGRCPVRQFVPGKPNPTGLKVFVLASPSGLVLDFEVYAGKNTFKDEKLGIGGNAVLRMTESIPKGTHLYFDRYFTSVKLLDVLQAKGIPATGTLMKNRIPAECQAKMSNDRQLQKKGRGTCEMIVRKPVEIAVTKWLDNKPVVMASTVHGTEPQSSCMRWSSKEKRYISVMRPAVVSEYNHNMGGVDLCDRMISYYRMSGRTKKWTIRTILHFVDLSATNSWIQYRSDSQAFESDVKVHLPMMVDATNASRCRNAGCSGKTFVKCVKCHMYLFEEIRP</sequence>
<dbReference type="GeneTree" id="ENSGT00940000166049"/>
<reference evidence="3" key="1">
    <citation type="submission" date="2025-08" db="UniProtKB">
        <authorList>
            <consortium name="Ensembl"/>
        </authorList>
    </citation>
    <scope>IDENTIFICATION</scope>
</reference>
<organism evidence="3 4">
    <name type="scientific">Mastacembelus armatus</name>
    <name type="common">zig-zag eel</name>
    <dbReference type="NCBI Taxonomy" id="205130"/>
    <lineage>
        <taxon>Eukaryota</taxon>
        <taxon>Metazoa</taxon>
        <taxon>Chordata</taxon>
        <taxon>Craniata</taxon>
        <taxon>Vertebrata</taxon>
        <taxon>Euteleostomi</taxon>
        <taxon>Actinopterygii</taxon>
        <taxon>Neopterygii</taxon>
        <taxon>Teleostei</taxon>
        <taxon>Neoteleostei</taxon>
        <taxon>Acanthomorphata</taxon>
        <taxon>Anabantaria</taxon>
        <taxon>Synbranchiformes</taxon>
        <taxon>Mastacembelidae</taxon>
        <taxon>Mastacembelus</taxon>
    </lineage>
</organism>
<accession>A0A7N8X7H3</accession>
<dbReference type="PANTHER" id="PTHR47272">
    <property type="entry name" value="DDE_TNP_1_7 DOMAIN-CONTAINING PROTEIN"/>
    <property type="match status" value="1"/>
</dbReference>
<feature type="compositionally biased region" description="Acidic residues" evidence="1">
    <location>
        <begin position="28"/>
        <end position="54"/>
    </location>
</feature>
<reference evidence="3" key="2">
    <citation type="submission" date="2025-09" db="UniProtKB">
        <authorList>
            <consortium name="Ensembl"/>
        </authorList>
    </citation>
    <scope>IDENTIFICATION</scope>
</reference>
<dbReference type="PANTHER" id="PTHR47272:SF2">
    <property type="entry name" value="PIGGYBAC TRANSPOSABLE ELEMENT-DERIVED PROTEIN 3-LIKE"/>
    <property type="match status" value="1"/>
</dbReference>
<protein>
    <recommendedName>
        <fullName evidence="2">PiggyBac transposable element-derived protein domain-containing protein</fullName>
    </recommendedName>
</protein>
<dbReference type="InterPro" id="IPR029526">
    <property type="entry name" value="PGBD"/>
</dbReference>
<name>A0A7N8X7H3_9TELE</name>
<dbReference type="Proteomes" id="UP000261640">
    <property type="component" value="Unplaced"/>
</dbReference>